<dbReference type="EMBL" id="FNIM01000001">
    <property type="protein sequence ID" value="SDN26358.1"/>
    <property type="molecule type" value="Genomic_DNA"/>
</dbReference>
<evidence type="ECO:0000256" key="1">
    <source>
        <dbReference type="ARBA" id="ARBA00022679"/>
    </source>
</evidence>
<dbReference type="GO" id="GO:0046983">
    <property type="term" value="F:protein dimerization activity"/>
    <property type="evidence" value="ECO:0007669"/>
    <property type="project" value="InterPro"/>
</dbReference>
<dbReference type="GO" id="GO:0000155">
    <property type="term" value="F:phosphorelay sensor kinase activity"/>
    <property type="evidence" value="ECO:0007669"/>
    <property type="project" value="InterPro"/>
</dbReference>
<dbReference type="Pfam" id="PF07730">
    <property type="entry name" value="HisKA_3"/>
    <property type="match status" value="1"/>
</dbReference>
<dbReference type="PANTHER" id="PTHR24421">
    <property type="entry name" value="NITRATE/NITRITE SENSOR PROTEIN NARX-RELATED"/>
    <property type="match status" value="1"/>
</dbReference>
<dbReference type="CDD" id="cd16917">
    <property type="entry name" value="HATPase_UhpB-NarQ-NarX-like"/>
    <property type="match status" value="1"/>
</dbReference>
<keyword evidence="4" id="KW-0472">Membrane</keyword>
<dbReference type="GO" id="GO:0016020">
    <property type="term" value="C:membrane"/>
    <property type="evidence" value="ECO:0007669"/>
    <property type="project" value="InterPro"/>
</dbReference>
<feature type="domain" description="Signal transduction histidine kinase subgroup 3 dimerisation and phosphoacceptor" evidence="6">
    <location>
        <begin position="175"/>
        <end position="238"/>
    </location>
</feature>
<protein>
    <submittedName>
        <fullName evidence="7">Signal transduction histidine kinase</fullName>
    </submittedName>
</protein>
<keyword evidence="4" id="KW-0812">Transmembrane</keyword>
<evidence type="ECO:0000256" key="4">
    <source>
        <dbReference type="SAM" id="Phobius"/>
    </source>
</evidence>
<keyword evidence="3" id="KW-0902">Two-component regulatory system</keyword>
<feature type="transmembrane region" description="Helical" evidence="4">
    <location>
        <begin position="12"/>
        <end position="36"/>
    </location>
</feature>
<dbReference type="Gene3D" id="1.20.5.1930">
    <property type="match status" value="1"/>
</dbReference>
<keyword evidence="2 7" id="KW-0418">Kinase</keyword>
<reference evidence="8" key="1">
    <citation type="submission" date="2016-10" db="EMBL/GenBank/DDBJ databases">
        <authorList>
            <person name="Varghese N."/>
            <person name="Submissions S."/>
        </authorList>
    </citation>
    <scope>NUCLEOTIDE SEQUENCE [LARGE SCALE GENOMIC DNA]</scope>
    <source>
        <strain evidence="8">DSM 27982</strain>
    </source>
</reference>
<evidence type="ECO:0000256" key="2">
    <source>
        <dbReference type="ARBA" id="ARBA00022777"/>
    </source>
</evidence>
<feature type="domain" description="Histidine kinase/HSP90-like ATPase" evidence="5">
    <location>
        <begin position="277"/>
        <end position="373"/>
    </location>
</feature>
<sequence length="375" mass="39416">MKQLADRAVVMGACIVLALVAGVPGTATIVWFLVAVTCSGACAAAERGRGAAVLPTAYLLAGCLHPAATVGVPLAAYDLMQALSGRTRWAWGGAAICAAPLLAALRHTPDVVVGAAVLSVFSALLAARTGQEDRARGALHRVRDDLHERVTALQEAQARLEAAQDHETRAAALSERTRIAREIHDGVGHLLTRLLFQMRAAQVSHRDAPDVVADLTQMADTVDDALASMRASVHALADEGEDLAVALNRLANRSGIETVRVDCAPSEPPPVPVARCLVAVTREALTNAARHGRAVNASVTVTDFPGFWRLTVANDGVVPNRNQSRSPTEALEPDLLGAGLGLRSMSDRVESLGGSLRILSHPRFTVLATIPKETA</sequence>
<dbReference type="RefSeq" id="WP_245690316.1">
    <property type="nucleotide sequence ID" value="NZ_FNIM01000001.1"/>
</dbReference>
<dbReference type="Gene3D" id="3.30.565.10">
    <property type="entry name" value="Histidine kinase-like ATPase, C-terminal domain"/>
    <property type="match status" value="1"/>
</dbReference>
<feature type="transmembrane region" description="Helical" evidence="4">
    <location>
        <begin position="56"/>
        <end position="77"/>
    </location>
</feature>
<dbReference type="InterPro" id="IPR011712">
    <property type="entry name" value="Sig_transdc_His_kin_sub3_dim/P"/>
</dbReference>
<proteinExistence type="predicted"/>
<keyword evidence="4" id="KW-1133">Transmembrane helix</keyword>
<dbReference type="InterPro" id="IPR003594">
    <property type="entry name" value="HATPase_dom"/>
</dbReference>
<evidence type="ECO:0000313" key="8">
    <source>
        <dbReference type="Proteomes" id="UP000198541"/>
    </source>
</evidence>
<dbReference type="SUPFAM" id="SSF55874">
    <property type="entry name" value="ATPase domain of HSP90 chaperone/DNA topoisomerase II/histidine kinase"/>
    <property type="match status" value="1"/>
</dbReference>
<organism evidence="7 8">
    <name type="scientific">Actinomyces ruminicola</name>
    <dbReference type="NCBI Taxonomy" id="332524"/>
    <lineage>
        <taxon>Bacteria</taxon>
        <taxon>Bacillati</taxon>
        <taxon>Actinomycetota</taxon>
        <taxon>Actinomycetes</taxon>
        <taxon>Actinomycetales</taxon>
        <taxon>Actinomycetaceae</taxon>
        <taxon>Actinomyces</taxon>
    </lineage>
</organism>
<keyword evidence="8" id="KW-1185">Reference proteome</keyword>
<feature type="transmembrane region" description="Helical" evidence="4">
    <location>
        <begin position="89"/>
        <end position="105"/>
    </location>
</feature>
<evidence type="ECO:0000259" key="5">
    <source>
        <dbReference type="Pfam" id="PF02518"/>
    </source>
</evidence>
<evidence type="ECO:0000256" key="3">
    <source>
        <dbReference type="ARBA" id="ARBA00023012"/>
    </source>
</evidence>
<gene>
    <name evidence="7" type="ORF">SAMN05216355_101476</name>
</gene>
<name>A0A1G9ZYJ2_9ACTO</name>
<keyword evidence="1" id="KW-0808">Transferase</keyword>
<dbReference type="PANTHER" id="PTHR24421:SF58">
    <property type="entry name" value="SIGNAL TRANSDUCTION HISTIDINE-PROTEIN KINASE_PHOSPHATASE UHPB"/>
    <property type="match status" value="1"/>
</dbReference>
<dbReference type="AlphaFoldDB" id="A0A1G9ZYJ2"/>
<dbReference type="InterPro" id="IPR050482">
    <property type="entry name" value="Sensor_HK_TwoCompSys"/>
</dbReference>
<dbReference type="InterPro" id="IPR036890">
    <property type="entry name" value="HATPase_C_sf"/>
</dbReference>
<dbReference type="Pfam" id="PF02518">
    <property type="entry name" value="HATPase_c"/>
    <property type="match status" value="1"/>
</dbReference>
<dbReference type="Proteomes" id="UP000198541">
    <property type="component" value="Unassembled WGS sequence"/>
</dbReference>
<evidence type="ECO:0000259" key="6">
    <source>
        <dbReference type="Pfam" id="PF07730"/>
    </source>
</evidence>
<evidence type="ECO:0000313" key="7">
    <source>
        <dbReference type="EMBL" id="SDN26358.1"/>
    </source>
</evidence>
<feature type="transmembrane region" description="Helical" evidence="4">
    <location>
        <begin position="111"/>
        <end position="127"/>
    </location>
</feature>
<accession>A0A1G9ZYJ2</accession>